<dbReference type="OrthoDB" id="9762462at2"/>
<keyword evidence="2" id="KW-0472">Membrane</keyword>
<dbReference type="InterPro" id="IPR029787">
    <property type="entry name" value="Nucleotide_cyclase"/>
</dbReference>
<feature type="transmembrane region" description="Helical" evidence="2">
    <location>
        <begin position="149"/>
        <end position="167"/>
    </location>
</feature>
<sequence>MVNTPILVLWIGSTLVPAACGDGRPRGSYRITRSGGSPHPKSGDPAPRRRGGLRVSGRRTLSRFVLGARAEDRLPARVRATVEAQQRQSEILIGWVQLSVVGLFGALYLIAPKTSGSTAFMPVPYALGGYLAFTLVRLILAYRDRLGPVLLFASVIIDMSLLMGLIWTFHVQYEQSAPFYLKAPTLLYVFIFIALRALRFQSVYVVTAGVTAALGWAGLLAYALVTELRMGDPMITRDYVAYMTSNTVLVGAEVDKIVSILTVTGILAIALVRGRRLLERAVVDSMTAADLSRFVAPEVAHRIASAGEGLRAGDGEVREGTILFTDIEGFATLSEQVDPAALMAILNDYFGAVNAIAEANGGVIVQFNGDALLVSFGGEACPDHARRAVETARAIVRDLPGRPFGPGGHRIRTRCGINTGQVILGAVGAANRLIFTAHGDEVNLAARLEQFNKDHGTYILMSEATVRHADAEGEVEPAGEITVRGRQAPTRVFVMRVVG</sequence>
<evidence type="ECO:0000256" key="2">
    <source>
        <dbReference type="SAM" id="Phobius"/>
    </source>
</evidence>
<reference evidence="4 5" key="1">
    <citation type="submission" date="2019-10" db="EMBL/GenBank/DDBJ databases">
        <title>Draft whole-genome sequence of the purple nonsulfur photosynthetic bacterium Roseospira navarrensis DSM 15114.</title>
        <authorList>
            <person name="Kyndt J.A."/>
            <person name="Meyer T.E."/>
        </authorList>
    </citation>
    <scope>NUCLEOTIDE SEQUENCE [LARGE SCALE GENOMIC DNA]</scope>
    <source>
        <strain evidence="4 5">DSM 15114</strain>
    </source>
</reference>
<dbReference type="GO" id="GO:0035556">
    <property type="term" value="P:intracellular signal transduction"/>
    <property type="evidence" value="ECO:0007669"/>
    <property type="project" value="InterPro"/>
</dbReference>
<gene>
    <name evidence="4" type="ORF">GHC57_00595</name>
</gene>
<dbReference type="Pfam" id="PF00211">
    <property type="entry name" value="Guanylate_cyc"/>
    <property type="match status" value="1"/>
</dbReference>
<protein>
    <submittedName>
        <fullName evidence="4">Adenylate/guanylate cyclase domain-containing protein</fullName>
    </submittedName>
</protein>
<dbReference type="GO" id="GO:0009190">
    <property type="term" value="P:cyclic nucleotide biosynthetic process"/>
    <property type="evidence" value="ECO:0007669"/>
    <property type="project" value="InterPro"/>
</dbReference>
<dbReference type="SMART" id="SM00044">
    <property type="entry name" value="CYCc"/>
    <property type="match status" value="1"/>
</dbReference>
<dbReference type="EMBL" id="WIVE01000001">
    <property type="protein sequence ID" value="MQX35007.1"/>
    <property type="molecule type" value="Genomic_DNA"/>
</dbReference>
<dbReference type="PANTHER" id="PTHR43081:SF1">
    <property type="entry name" value="ADENYLATE CYCLASE, TERMINAL-DIFFERENTIATION SPECIFIC"/>
    <property type="match status" value="1"/>
</dbReference>
<keyword evidence="5" id="KW-1185">Reference proteome</keyword>
<organism evidence="4 5">
    <name type="scientific">Roseospira navarrensis</name>
    <dbReference type="NCBI Taxonomy" id="140058"/>
    <lineage>
        <taxon>Bacteria</taxon>
        <taxon>Pseudomonadati</taxon>
        <taxon>Pseudomonadota</taxon>
        <taxon>Alphaproteobacteria</taxon>
        <taxon>Rhodospirillales</taxon>
        <taxon>Rhodospirillaceae</taxon>
        <taxon>Roseospira</taxon>
    </lineage>
</organism>
<feature type="transmembrane region" description="Helical" evidence="2">
    <location>
        <begin position="179"/>
        <end position="198"/>
    </location>
</feature>
<evidence type="ECO:0000259" key="3">
    <source>
        <dbReference type="PROSITE" id="PS50125"/>
    </source>
</evidence>
<evidence type="ECO:0000256" key="1">
    <source>
        <dbReference type="SAM" id="MobiDB-lite"/>
    </source>
</evidence>
<dbReference type="InterPro" id="IPR050697">
    <property type="entry name" value="Adenylyl/Guanylyl_Cyclase_3/4"/>
</dbReference>
<dbReference type="InterPro" id="IPR001054">
    <property type="entry name" value="A/G_cyclase"/>
</dbReference>
<dbReference type="Proteomes" id="UP000434582">
    <property type="component" value="Unassembled WGS sequence"/>
</dbReference>
<comment type="caution">
    <text evidence="4">The sequence shown here is derived from an EMBL/GenBank/DDBJ whole genome shotgun (WGS) entry which is preliminary data.</text>
</comment>
<dbReference type="PANTHER" id="PTHR43081">
    <property type="entry name" value="ADENYLATE CYCLASE, TERMINAL-DIFFERENTIATION SPECIFIC-RELATED"/>
    <property type="match status" value="1"/>
</dbReference>
<keyword evidence="2" id="KW-0812">Transmembrane</keyword>
<feature type="transmembrane region" description="Helical" evidence="2">
    <location>
        <begin position="203"/>
        <end position="225"/>
    </location>
</feature>
<name>A0A7X1ZAV5_9PROT</name>
<feature type="transmembrane region" description="Helical" evidence="2">
    <location>
        <begin position="91"/>
        <end position="111"/>
    </location>
</feature>
<evidence type="ECO:0000313" key="5">
    <source>
        <dbReference type="Proteomes" id="UP000434582"/>
    </source>
</evidence>
<dbReference type="AlphaFoldDB" id="A0A7X1ZAV5"/>
<feature type="domain" description="Guanylate cyclase" evidence="3">
    <location>
        <begin position="321"/>
        <end position="449"/>
    </location>
</feature>
<keyword evidence="2" id="KW-1133">Transmembrane helix</keyword>
<dbReference type="PROSITE" id="PS50125">
    <property type="entry name" value="GUANYLATE_CYCLASE_2"/>
    <property type="match status" value="1"/>
</dbReference>
<feature type="region of interest" description="Disordered" evidence="1">
    <location>
        <begin position="26"/>
        <end position="53"/>
    </location>
</feature>
<accession>A0A7X1ZAV5</accession>
<dbReference type="CDD" id="cd07302">
    <property type="entry name" value="CHD"/>
    <property type="match status" value="1"/>
</dbReference>
<feature type="transmembrane region" description="Helical" evidence="2">
    <location>
        <begin position="123"/>
        <end position="142"/>
    </location>
</feature>
<dbReference type="Gene3D" id="3.30.70.1230">
    <property type="entry name" value="Nucleotide cyclase"/>
    <property type="match status" value="1"/>
</dbReference>
<evidence type="ECO:0000313" key="4">
    <source>
        <dbReference type="EMBL" id="MQX35007.1"/>
    </source>
</evidence>
<proteinExistence type="predicted"/>
<dbReference type="SUPFAM" id="SSF55073">
    <property type="entry name" value="Nucleotide cyclase"/>
    <property type="match status" value="1"/>
</dbReference>
<dbReference type="GO" id="GO:0004016">
    <property type="term" value="F:adenylate cyclase activity"/>
    <property type="evidence" value="ECO:0007669"/>
    <property type="project" value="UniProtKB-ARBA"/>
</dbReference>